<reference evidence="1" key="1">
    <citation type="submission" date="2022-02" db="EMBL/GenBank/DDBJ databases">
        <title>Plant Genome Project.</title>
        <authorList>
            <person name="Zhang R.-G."/>
        </authorList>
    </citation>
    <scope>NUCLEOTIDE SEQUENCE</scope>
    <source>
        <strain evidence="1">AT1</strain>
    </source>
</reference>
<keyword evidence="2" id="KW-1185">Reference proteome</keyword>
<evidence type="ECO:0000313" key="2">
    <source>
        <dbReference type="Proteomes" id="UP001062846"/>
    </source>
</evidence>
<name>A0ACC0Q399_RHOML</name>
<accession>A0ACC0Q399</accession>
<dbReference type="Proteomes" id="UP001062846">
    <property type="component" value="Chromosome 1"/>
</dbReference>
<evidence type="ECO:0000313" key="1">
    <source>
        <dbReference type="EMBL" id="KAI8571926.1"/>
    </source>
</evidence>
<comment type="caution">
    <text evidence="1">The sequence shown here is derived from an EMBL/GenBank/DDBJ whole genome shotgun (WGS) entry which is preliminary data.</text>
</comment>
<organism evidence="1 2">
    <name type="scientific">Rhododendron molle</name>
    <name type="common">Chinese azalea</name>
    <name type="synonym">Azalea mollis</name>
    <dbReference type="NCBI Taxonomy" id="49168"/>
    <lineage>
        <taxon>Eukaryota</taxon>
        <taxon>Viridiplantae</taxon>
        <taxon>Streptophyta</taxon>
        <taxon>Embryophyta</taxon>
        <taxon>Tracheophyta</taxon>
        <taxon>Spermatophyta</taxon>
        <taxon>Magnoliopsida</taxon>
        <taxon>eudicotyledons</taxon>
        <taxon>Gunneridae</taxon>
        <taxon>Pentapetalae</taxon>
        <taxon>asterids</taxon>
        <taxon>Ericales</taxon>
        <taxon>Ericaceae</taxon>
        <taxon>Ericoideae</taxon>
        <taxon>Rhodoreae</taxon>
        <taxon>Rhododendron</taxon>
    </lineage>
</organism>
<gene>
    <name evidence="1" type="ORF">RHMOL_Rhmol01G0158600</name>
</gene>
<proteinExistence type="predicted"/>
<sequence>MMIFIQSTDYDLWKIIQNGPIIPTKKVGEETMPKSDNEWSPSEKTSIEKNYRAMNLLFCAITPNEYDCVSACESAKEIWDELEMSHEGDSQVKESKIDILVHSYELFKMKPDESMSQMFARFASIVISF</sequence>
<protein>
    <submittedName>
        <fullName evidence="1">Uncharacterized protein</fullName>
    </submittedName>
</protein>
<dbReference type="EMBL" id="CM046388">
    <property type="protein sequence ID" value="KAI8571926.1"/>
    <property type="molecule type" value="Genomic_DNA"/>
</dbReference>